<accession>A0ABW5FGL3</accession>
<sequence>MIYSCSEYSEYINDTYNEYINDEKVSRKEAIARTFNEYDMLMKKSETDKLVISVIIAEILASHSKASNTFKNYMVETLSNINNNLIEQEHKLTQEQHDDFFFRKKQVLIQLEKMPSDFYPRVCWYYEELTDEVNKFFSEINFKDRDEKEVVEKVINRFERDCKNTVSEKIVVYTTLAENLVRHDLTQQIKGISFIEDLKGFTVNSIQGEQLSDVEKENLAQRIQVVLNSLA</sequence>
<dbReference type="InterPro" id="IPR025678">
    <property type="entry name" value="Imm3"/>
</dbReference>
<comment type="caution">
    <text evidence="1">The sequence shown here is derived from an EMBL/GenBank/DDBJ whole genome shotgun (WGS) entry which is preliminary data.</text>
</comment>
<protein>
    <submittedName>
        <fullName evidence="1">Imm3 family immunity protein</fullName>
    </submittedName>
</protein>
<dbReference type="EMBL" id="JBHUKY010000078">
    <property type="protein sequence ID" value="MFD2413869.1"/>
    <property type="molecule type" value="Genomic_DNA"/>
</dbReference>
<proteinExistence type="predicted"/>
<dbReference type="Pfam" id="PF14425">
    <property type="entry name" value="Imm3"/>
    <property type="match status" value="2"/>
</dbReference>
<gene>
    <name evidence="1" type="ORF">ACFSX3_28775</name>
</gene>
<organism evidence="1 2">
    <name type="scientific">Paenibacillus rhizoplanae</name>
    <dbReference type="NCBI Taxonomy" id="1917181"/>
    <lineage>
        <taxon>Bacteria</taxon>
        <taxon>Bacillati</taxon>
        <taxon>Bacillota</taxon>
        <taxon>Bacilli</taxon>
        <taxon>Bacillales</taxon>
        <taxon>Paenibacillaceae</taxon>
        <taxon>Paenibacillus</taxon>
    </lineage>
</organism>
<reference evidence="2" key="1">
    <citation type="journal article" date="2019" name="Int. J. Syst. Evol. Microbiol.">
        <title>The Global Catalogue of Microorganisms (GCM) 10K type strain sequencing project: providing services to taxonomists for standard genome sequencing and annotation.</title>
        <authorList>
            <consortium name="The Broad Institute Genomics Platform"/>
            <consortium name="The Broad Institute Genome Sequencing Center for Infectious Disease"/>
            <person name="Wu L."/>
            <person name="Ma J."/>
        </authorList>
    </citation>
    <scope>NUCLEOTIDE SEQUENCE [LARGE SCALE GENOMIC DNA]</scope>
    <source>
        <strain evidence="2">CCM 8725</strain>
    </source>
</reference>
<dbReference type="RefSeq" id="WP_209990356.1">
    <property type="nucleotide sequence ID" value="NZ_JBHUKY010000078.1"/>
</dbReference>
<evidence type="ECO:0000313" key="2">
    <source>
        <dbReference type="Proteomes" id="UP001597448"/>
    </source>
</evidence>
<keyword evidence="2" id="KW-1185">Reference proteome</keyword>
<dbReference type="Proteomes" id="UP001597448">
    <property type="component" value="Unassembled WGS sequence"/>
</dbReference>
<name>A0ABW5FGL3_9BACL</name>
<evidence type="ECO:0000313" key="1">
    <source>
        <dbReference type="EMBL" id="MFD2413869.1"/>
    </source>
</evidence>